<dbReference type="Proteomes" id="UP000189670">
    <property type="component" value="Unassembled WGS sequence"/>
</dbReference>
<organism evidence="2 3">
    <name type="scientific">Candidatus Magnetoglobus multicellularis str. Araruama</name>
    <dbReference type="NCBI Taxonomy" id="890399"/>
    <lineage>
        <taxon>Bacteria</taxon>
        <taxon>Pseudomonadati</taxon>
        <taxon>Thermodesulfobacteriota</taxon>
        <taxon>Desulfobacteria</taxon>
        <taxon>Desulfobacterales</taxon>
        <taxon>Desulfobacteraceae</taxon>
        <taxon>Candidatus Magnetoglobus</taxon>
    </lineage>
</organism>
<gene>
    <name evidence="2" type="ORF">OMM_10023</name>
</gene>
<feature type="transmembrane region" description="Helical" evidence="1">
    <location>
        <begin position="21"/>
        <end position="42"/>
    </location>
</feature>
<reference evidence="3" key="1">
    <citation type="submission" date="2012-11" db="EMBL/GenBank/DDBJ databases">
        <authorList>
            <person name="Lucero-Rivera Y.E."/>
            <person name="Tovar-Ramirez D."/>
        </authorList>
    </citation>
    <scope>NUCLEOTIDE SEQUENCE [LARGE SCALE GENOMIC DNA]</scope>
    <source>
        <strain evidence="3">Araruama</strain>
    </source>
</reference>
<keyword evidence="1" id="KW-0472">Membrane</keyword>
<name>A0A1V1P245_9BACT</name>
<proteinExistence type="predicted"/>
<evidence type="ECO:0000313" key="2">
    <source>
        <dbReference type="EMBL" id="ETR68952.1"/>
    </source>
</evidence>
<protein>
    <submittedName>
        <fullName evidence="2">Uncharacterized protein</fullName>
    </submittedName>
</protein>
<dbReference type="EMBL" id="ATBP01000786">
    <property type="protein sequence ID" value="ETR68952.1"/>
    <property type="molecule type" value="Genomic_DNA"/>
</dbReference>
<evidence type="ECO:0000256" key="1">
    <source>
        <dbReference type="SAM" id="Phobius"/>
    </source>
</evidence>
<evidence type="ECO:0000313" key="3">
    <source>
        <dbReference type="Proteomes" id="UP000189670"/>
    </source>
</evidence>
<keyword evidence="1" id="KW-1133">Transmembrane helix</keyword>
<comment type="caution">
    <text evidence="2">The sequence shown here is derived from an EMBL/GenBank/DDBJ whole genome shotgun (WGS) entry which is preliminary data.</text>
</comment>
<dbReference type="AlphaFoldDB" id="A0A1V1P245"/>
<keyword evidence="1" id="KW-0812">Transmembrane</keyword>
<accession>A0A1V1P245</accession>
<sequence length="76" mass="8881">MSSKKILWIPNRKMKYIIQCKIAYFFYFSYFVYISLLTIWALGDIDSCIIKHEIMPGFSNKNPSMQNFGKAATAWG</sequence>